<dbReference type="EMBL" id="LXQA010428833">
    <property type="protein sequence ID" value="MCI51235.1"/>
    <property type="molecule type" value="Genomic_DNA"/>
</dbReference>
<comment type="caution">
    <text evidence="1">The sequence shown here is derived from an EMBL/GenBank/DDBJ whole genome shotgun (WGS) entry which is preliminary data.</text>
</comment>
<protein>
    <submittedName>
        <fullName evidence="1">Uncharacterized protein</fullName>
    </submittedName>
</protein>
<proteinExistence type="predicted"/>
<feature type="non-terminal residue" evidence="1">
    <location>
        <position position="1"/>
    </location>
</feature>
<accession>A0A392ST56</accession>
<sequence>CSVSARRAGVVARRTRTEDEGMELSAKCTPRRYGWRIAPGS</sequence>
<evidence type="ECO:0000313" key="2">
    <source>
        <dbReference type="Proteomes" id="UP000265520"/>
    </source>
</evidence>
<organism evidence="1 2">
    <name type="scientific">Trifolium medium</name>
    <dbReference type="NCBI Taxonomy" id="97028"/>
    <lineage>
        <taxon>Eukaryota</taxon>
        <taxon>Viridiplantae</taxon>
        <taxon>Streptophyta</taxon>
        <taxon>Embryophyta</taxon>
        <taxon>Tracheophyta</taxon>
        <taxon>Spermatophyta</taxon>
        <taxon>Magnoliopsida</taxon>
        <taxon>eudicotyledons</taxon>
        <taxon>Gunneridae</taxon>
        <taxon>Pentapetalae</taxon>
        <taxon>rosids</taxon>
        <taxon>fabids</taxon>
        <taxon>Fabales</taxon>
        <taxon>Fabaceae</taxon>
        <taxon>Papilionoideae</taxon>
        <taxon>50 kb inversion clade</taxon>
        <taxon>NPAAA clade</taxon>
        <taxon>Hologalegina</taxon>
        <taxon>IRL clade</taxon>
        <taxon>Trifolieae</taxon>
        <taxon>Trifolium</taxon>
    </lineage>
</organism>
<keyword evidence="2" id="KW-1185">Reference proteome</keyword>
<reference evidence="1 2" key="1">
    <citation type="journal article" date="2018" name="Front. Plant Sci.">
        <title>Red Clover (Trifolium pratense) and Zigzag Clover (T. medium) - A Picture of Genomic Similarities and Differences.</title>
        <authorList>
            <person name="Dluhosova J."/>
            <person name="Istvanek J."/>
            <person name="Nedelnik J."/>
            <person name="Repkova J."/>
        </authorList>
    </citation>
    <scope>NUCLEOTIDE SEQUENCE [LARGE SCALE GENOMIC DNA]</scope>
    <source>
        <strain evidence="2">cv. 10/8</strain>
        <tissue evidence="1">Leaf</tissue>
    </source>
</reference>
<dbReference type="AlphaFoldDB" id="A0A392ST56"/>
<name>A0A392ST56_9FABA</name>
<evidence type="ECO:0000313" key="1">
    <source>
        <dbReference type="EMBL" id="MCI51235.1"/>
    </source>
</evidence>
<dbReference type="Proteomes" id="UP000265520">
    <property type="component" value="Unassembled WGS sequence"/>
</dbReference>